<dbReference type="Pfam" id="PF19571">
    <property type="entry name" value="ACT_8"/>
    <property type="match status" value="1"/>
</dbReference>
<dbReference type="PROSITE" id="PS51671">
    <property type="entry name" value="ACT"/>
    <property type="match status" value="1"/>
</dbReference>
<protein>
    <submittedName>
        <fullName evidence="2">Uncharacterized conserved protein, contains tandem ACT domains</fullName>
    </submittedName>
</protein>
<reference evidence="3" key="1">
    <citation type="submission" date="2016-10" db="EMBL/GenBank/DDBJ databases">
        <authorList>
            <person name="Varghese N."/>
            <person name="Submissions S."/>
        </authorList>
    </citation>
    <scope>NUCLEOTIDE SEQUENCE [LARGE SCALE GENOMIC DNA]</scope>
    <source>
        <strain evidence="3">DSM 8415</strain>
    </source>
</reference>
<dbReference type="EMBL" id="FMYU01000002">
    <property type="protein sequence ID" value="SDC10575.1"/>
    <property type="molecule type" value="Genomic_DNA"/>
</dbReference>
<keyword evidence="3" id="KW-1185">Reference proteome</keyword>
<dbReference type="RefSeq" id="WP_025392685.1">
    <property type="nucleotide sequence ID" value="NZ_FMYU01000002.1"/>
</dbReference>
<dbReference type="InterPro" id="IPR002912">
    <property type="entry name" value="ACT_dom"/>
</dbReference>
<evidence type="ECO:0000259" key="1">
    <source>
        <dbReference type="PROSITE" id="PS51671"/>
    </source>
</evidence>
<dbReference type="CDD" id="cd04882">
    <property type="entry name" value="ACT_Bt0572_2"/>
    <property type="match status" value="1"/>
</dbReference>
<name>A0A1G6IWW3_9BACT</name>
<dbReference type="Proteomes" id="UP000199411">
    <property type="component" value="Unassembled WGS sequence"/>
</dbReference>
<dbReference type="Gene3D" id="3.30.2130.10">
    <property type="entry name" value="VC0802-like"/>
    <property type="match status" value="1"/>
</dbReference>
<dbReference type="CDD" id="cd04908">
    <property type="entry name" value="ACT_Bt0572_1"/>
    <property type="match status" value="1"/>
</dbReference>
<sequence>MDYKITQISVFIENKKGRFYNVTKILKENNINIRALNLADTNDFGILRFCVNKPEVAYEALKKEHFIVKKNEILAALMEDRPGGLMELLEIINEADLNIEYVYTFVNAKAGHAVILLKFENIDEAYEKLKNKIHFLDQEYFIEN</sequence>
<accession>A0A1G6IWW3</accession>
<dbReference type="SUPFAM" id="SSF55021">
    <property type="entry name" value="ACT-like"/>
    <property type="match status" value="2"/>
</dbReference>
<proteinExistence type="predicted"/>
<dbReference type="AlphaFoldDB" id="A0A1G6IWW3"/>
<dbReference type="InterPro" id="IPR045739">
    <property type="entry name" value="ACT_dom_pair"/>
</dbReference>
<dbReference type="PANTHER" id="PTHR40099">
    <property type="entry name" value="ACETOLACTATE SYNTHASE, SMALL SUBUNIT"/>
    <property type="match status" value="1"/>
</dbReference>
<organism evidence="2 3">
    <name type="scientific">Desulfurella multipotens</name>
    <dbReference type="NCBI Taxonomy" id="79269"/>
    <lineage>
        <taxon>Bacteria</taxon>
        <taxon>Pseudomonadati</taxon>
        <taxon>Campylobacterota</taxon>
        <taxon>Desulfurellia</taxon>
        <taxon>Desulfurellales</taxon>
        <taxon>Desulfurellaceae</taxon>
        <taxon>Desulfurella</taxon>
    </lineage>
</organism>
<evidence type="ECO:0000313" key="3">
    <source>
        <dbReference type="Proteomes" id="UP000199411"/>
    </source>
</evidence>
<evidence type="ECO:0000313" key="2">
    <source>
        <dbReference type="EMBL" id="SDC10575.1"/>
    </source>
</evidence>
<dbReference type="OrthoDB" id="9790662at2"/>
<dbReference type="PANTHER" id="PTHR40099:SF1">
    <property type="entry name" value="ACETOLACTATE SYNTHASE, SMALL SUBUNIT"/>
    <property type="match status" value="1"/>
</dbReference>
<dbReference type="InterPro" id="IPR045865">
    <property type="entry name" value="ACT-like_dom_sf"/>
</dbReference>
<feature type="domain" description="ACT" evidence="1">
    <location>
        <begin position="73"/>
        <end position="143"/>
    </location>
</feature>
<gene>
    <name evidence="2" type="ORF">SAMN05660835_00321</name>
</gene>